<proteinExistence type="predicted"/>
<organism evidence="1">
    <name type="scientific">uncultured Desulfobacterium sp</name>
    <dbReference type="NCBI Taxonomy" id="201089"/>
    <lineage>
        <taxon>Bacteria</taxon>
        <taxon>Pseudomonadati</taxon>
        <taxon>Thermodesulfobacteriota</taxon>
        <taxon>Desulfobacteria</taxon>
        <taxon>Desulfobacterales</taxon>
        <taxon>Desulfobacteriaceae</taxon>
        <taxon>Desulfobacterium</taxon>
        <taxon>environmental samples</taxon>
    </lineage>
</organism>
<evidence type="ECO:0000313" key="2">
    <source>
        <dbReference type="EMBL" id="CBX28103.1"/>
    </source>
</evidence>
<dbReference type="AlphaFoldDB" id="E1YC04"/>
<reference evidence="1" key="1">
    <citation type="journal article" date="2011" name="Environ. Microbiol.">
        <title>Genomic insights into the metabolic potential of the polycyclic aromatic hydrocarbon degrading sulfate-reducing Deltaproteobacterium N47.</title>
        <authorList>
            <person name="Bergmann F."/>
            <person name="Selesi D."/>
            <person name="Weinmaier T."/>
            <person name="Tischler P."/>
            <person name="Rattei T."/>
            <person name="Meckenstock R.U."/>
        </authorList>
    </citation>
    <scope>NUCLEOTIDE SEQUENCE</scope>
</reference>
<accession>E1YC04</accession>
<protein>
    <submittedName>
        <fullName evidence="1">Uncharacterized protein</fullName>
    </submittedName>
</protein>
<gene>
    <name evidence="1" type="ORF">N47_G34220</name>
    <name evidence="2" type="ORF">N47_G34270</name>
</gene>
<name>E1YC04_9BACT</name>
<dbReference type="EMBL" id="FR695868">
    <property type="protein sequence ID" value="CBX28098.1"/>
    <property type="molecule type" value="Genomic_DNA"/>
</dbReference>
<sequence length="172" mass="19363">MRATIYVYQGMSINFHQQTWSAFFGVAGDKKLLDVLLNAFQSAKVGYVRLSDHTNPSTATRDFHVQDGHVWRPLEAGTWYTESQGEKNLEEDSVSETEDLELDAEVTNGEGCRISIPTRFRVARADASVGSVCKKIEEVFGVPEGAVKLCDPNGRPLRRDAKISTLRRRWEQ</sequence>
<evidence type="ECO:0000313" key="1">
    <source>
        <dbReference type="EMBL" id="CBX28098.1"/>
    </source>
</evidence>
<dbReference type="EMBL" id="FR695868">
    <property type="protein sequence ID" value="CBX28103.1"/>
    <property type="molecule type" value="Genomic_DNA"/>
</dbReference>